<evidence type="ECO:0000313" key="3">
    <source>
        <dbReference type="WBParaSite" id="L893_g31863.t1"/>
    </source>
</evidence>
<dbReference type="Proteomes" id="UP000095287">
    <property type="component" value="Unplaced"/>
</dbReference>
<reference evidence="3" key="1">
    <citation type="submission" date="2016-11" db="UniProtKB">
        <authorList>
            <consortium name="WormBaseParasite"/>
        </authorList>
    </citation>
    <scope>IDENTIFICATION</scope>
</reference>
<name>A0A1I8A1Y4_9BILA</name>
<accession>A0A1I8A1Y4</accession>
<evidence type="ECO:0000313" key="2">
    <source>
        <dbReference type="Proteomes" id="UP000095287"/>
    </source>
</evidence>
<sequence length="88" mass="10278">MDPRDSGSRDNRSQRRWIPSGQWTPGTMDPGYSGSWDNGSRRRNLMFLLQIYVCYQMYKSFVCLSSTSRAKSYRTIDSRIGKSTIRVR</sequence>
<feature type="compositionally biased region" description="Basic and acidic residues" evidence="1">
    <location>
        <begin position="1"/>
        <end position="13"/>
    </location>
</feature>
<evidence type="ECO:0000256" key="1">
    <source>
        <dbReference type="SAM" id="MobiDB-lite"/>
    </source>
</evidence>
<organism evidence="2 3">
    <name type="scientific">Steinernema glaseri</name>
    <dbReference type="NCBI Taxonomy" id="37863"/>
    <lineage>
        <taxon>Eukaryota</taxon>
        <taxon>Metazoa</taxon>
        <taxon>Ecdysozoa</taxon>
        <taxon>Nematoda</taxon>
        <taxon>Chromadorea</taxon>
        <taxon>Rhabditida</taxon>
        <taxon>Tylenchina</taxon>
        <taxon>Panagrolaimomorpha</taxon>
        <taxon>Strongyloidoidea</taxon>
        <taxon>Steinernematidae</taxon>
        <taxon>Steinernema</taxon>
    </lineage>
</organism>
<protein>
    <submittedName>
        <fullName evidence="3">Uncharacterized protein</fullName>
    </submittedName>
</protein>
<feature type="region of interest" description="Disordered" evidence="1">
    <location>
        <begin position="1"/>
        <end position="35"/>
    </location>
</feature>
<dbReference type="WBParaSite" id="L893_g31863.t1">
    <property type="protein sequence ID" value="L893_g31863.t1"/>
    <property type="gene ID" value="L893_g31863"/>
</dbReference>
<keyword evidence="2" id="KW-1185">Reference proteome</keyword>
<proteinExistence type="predicted"/>
<dbReference type="AlphaFoldDB" id="A0A1I8A1Y4"/>